<sequence length="88" mass="9464">MEPLEALLPVDPDVSGDHMAIARFGNDGRIVLFAVQVAHEPAYRGEVRGDARLGGQTLGDRLDPDIDGNVLPKECWIDTQVNVGGNVI</sequence>
<evidence type="ECO:0000313" key="2">
    <source>
        <dbReference type="Proteomes" id="UP000619041"/>
    </source>
</evidence>
<accession>A0ABQ1S7E5</accession>
<comment type="caution">
    <text evidence="1">The sequence shown here is derived from an EMBL/GenBank/DDBJ whole genome shotgun (WGS) entry which is preliminary data.</text>
</comment>
<dbReference type="EMBL" id="BMKL01000001">
    <property type="protein sequence ID" value="GGD93520.1"/>
    <property type="molecule type" value="Genomic_DNA"/>
</dbReference>
<keyword evidence="2" id="KW-1185">Reference proteome</keyword>
<organism evidence="1 2">
    <name type="scientific">Tsuneonella deserti</name>
    <dbReference type="NCBI Taxonomy" id="2035528"/>
    <lineage>
        <taxon>Bacteria</taxon>
        <taxon>Pseudomonadati</taxon>
        <taxon>Pseudomonadota</taxon>
        <taxon>Alphaproteobacteria</taxon>
        <taxon>Sphingomonadales</taxon>
        <taxon>Erythrobacteraceae</taxon>
        <taxon>Tsuneonella</taxon>
    </lineage>
</organism>
<proteinExistence type="predicted"/>
<dbReference type="Proteomes" id="UP000619041">
    <property type="component" value="Unassembled WGS sequence"/>
</dbReference>
<reference evidence="2" key="1">
    <citation type="journal article" date="2019" name="Int. J. Syst. Evol. Microbiol.">
        <title>The Global Catalogue of Microorganisms (GCM) 10K type strain sequencing project: providing services to taxonomists for standard genome sequencing and annotation.</title>
        <authorList>
            <consortium name="The Broad Institute Genomics Platform"/>
            <consortium name="The Broad Institute Genome Sequencing Center for Infectious Disease"/>
            <person name="Wu L."/>
            <person name="Ma J."/>
        </authorList>
    </citation>
    <scope>NUCLEOTIDE SEQUENCE [LARGE SCALE GENOMIC DNA]</scope>
    <source>
        <strain evidence="2">CGMCC 1.15959</strain>
    </source>
</reference>
<evidence type="ECO:0000313" key="1">
    <source>
        <dbReference type="EMBL" id="GGD93520.1"/>
    </source>
</evidence>
<protein>
    <submittedName>
        <fullName evidence="1">Uncharacterized protein</fullName>
    </submittedName>
</protein>
<gene>
    <name evidence="1" type="ORF">GCM10011515_11620</name>
</gene>
<name>A0ABQ1S7E5_9SPHN</name>